<reference evidence="1" key="1">
    <citation type="journal article" date="2021" name="Proc. Natl. Acad. Sci. U.S.A.">
        <title>A Catalog of Tens of Thousands of Viruses from Human Metagenomes Reveals Hidden Associations with Chronic Diseases.</title>
        <authorList>
            <person name="Tisza M.J."/>
            <person name="Buck C.B."/>
        </authorList>
    </citation>
    <scope>NUCLEOTIDE SEQUENCE</scope>
    <source>
        <strain evidence="1">CtZF426</strain>
    </source>
</reference>
<organism evidence="1">
    <name type="scientific">Siphoviridae sp. ctZF426</name>
    <dbReference type="NCBI Taxonomy" id="2827580"/>
    <lineage>
        <taxon>Viruses</taxon>
        <taxon>Duplodnaviria</taxon>
        <taxon>Heunggongvirae</taxon>
        <taxon>Uroviricota</taxon>
        <taxon>Caudoviricetes</taxon>
    </lineage>
</organism>
<name>A0A8S5RSE6_9CAUD</name>
<accession>A0A8S5RSE6</accession>
<evidence type="ECO:0000313" key="1">
    <source>
        <dbReference type="EMBL" id="DAE92374.1"/>
    </source>
</evidence>
<proteinExistence type="predicted"/>
<dbReference type="EMBL" id="BK057799">
    <property type="protein sequence ID" value="DAE92374.1"/>
    <property type="molecule type" value="Genomic_DNA"/>
</dbReference>
<protein>
    <submittedName>
        <fullName evidence="1">Uncharacterized protein</fullName>
    </submittedName>
</protein>
<sequence length="84" mass="9313">MGNSDGRSPDLELDDSPDVDFLADKVIGMQLDGLPAHSSGHPCTSEADQEYWQAVEDLAYHPNFYDVLEELPLGVRVHCEEVLL</sequence>